<evidence type="ECO:0000313" key="2">
    <source>
        <dbReference type="EMBL" id="RCK81733.1"/>
    </source>
</evidence>
<feature type="compositionally biased region" description="Basic and acidic residues" evidence="1">
    <location>
        <begin position="181"/>
        <end position="190"/>
    </location>
</feature>
<protein>
    <submittedName>
        <fullName evidence="2">Uncharacterized protein</fullName>
    </submittedName>
</protein>
<feature type="region of interest" description="Disordered" evidence="1">
    <location>
        <begin position="44"/>
        <end position="126"/>
    </location>
</feature>
<dbReference type="EMBL" id="QOQW01000001">
    <property type="protein sequence ID" value="RCK81733.1"/>
    <property type="molecule type" value="Genomic_DNA"/>
</dbReference>
<evidence type="ECO:0000313" key="3">
    <source>
        <dbReference type="Proteomes" id="UP000252355"/>
    </source>
</evidence>
<reference evidence="2 3" key="1">
    <citation type="submission" date="2018-05" db="EMBL/GenBank/DDBJ databases">
        <title>A metagenomic window into the 2 km-deep terrestrial subsurface aquifer revealed taxonomically and functionally diverse microbial community comprising novel uncultured bacterial lineages.</title>
        <authorList>
            <person name="Kadnikov V.V."/>
            <person name="Mardanov A.V."/>
            <person name="Beletsky A.V."/>
            <person name="Banks D."/>
            <person name="Pimenov N.V."/>
            <person name="Frank Y.A."/>
            <person name="Karnachuk O.V."/>
            <person name="Ravin N.V."/>
        </authorList>
    </citation>
    <scope>NUCLEOTIDE SEQUENCE [LARGE SCALE GENOMIC DNA]</scope>
    <source>
        <strain evidence="2">BY5</strain>
    </source>
</reference>
<feature type="region of interest" description="Disordered" evidence="1">
    <location>
        <begin position="224"/>
        <end position="254"/>
    </location>
</feature>
<organism evidence="2 3">
    <name type="scientific">Candidatus Ozemobacter sibiricus</name>
    <dbReference type="NCBI Taxonomy" id="2268124"/>
    <lineage>
        <taxon>Bacteria</taxon>
        <taxon>Candidatus Ozemobacteria</taxon>
        <taxon>Candidatus Ozemobacterales</taxon>
        <taxon>Candidatus Ozemobacteraceae</taxon>
        <taxon>Candidatus Ozemobacter</taxon>
    </lineage>
</organism>
<dbReference type="AlphaFoldDB" id="A0A367ZUA9"/>
<gene>
    <name evidence="2" type="ORF">OZSIB_0867</name>
</gene>
<dbReference type="Proteomes" id="UP000252355">
    <property type="component" value="Unassembled WGS sequence"/>
</dbReference>
<feature type="compositionally biased region" description="Gly residues" evidence="1">
    <location>
        <begin position="102"/>
        <end position="111"/>
    </location>
</feature>
<feature type="compositionally biased region" description="Basic and acidic residues" evidence="1">
    <location>
        <begin position="162"/>
        <end position="172"/>
    </location>
</feature>
<feature type="compositionally biased region" description="Basic and acidic residues" evidence="1">
    <location>
        <begin position="80"/>
        <end position="97"/>
    </location>
</feature>
<sequence>MGGRQSTAGLPHHSPGMFRPGLVGGEPEGKWRGRCAVEMQLATGAAQGGQNQLRIRLISRQPATSAAIDHGGGPPGRKLRGPDDLAHPPERGGRLIQRDSQGGRGWPSGKGRGGRFPDQPGGIPTPAHRQRMVRMLAQAIQIGFPAQQVPKGFAGRSFRGLAAREKGQERPQRRGLRAGRGPREFHDERGGPGSRKSSTGEVRLDQGRRVGTCQETFGLLAELKPQLLQGRPSSPLVPFGQTQADDRQRDDQKQ</sequence>
<evidence type="ECO:0000256" key="1">
    <source>
        <dbReference type="SAM" id="MobiDB-lite"/>
    </source>
</evidence>
<comment type="caution">
    <text evidence="2">The sequence shown here is derived from an EMBL/GenBank/DDBJ whole genome shotgun (WGS) entry which is preliminary data.</text>
</comment>
<name>A0A367ZUA9_9BACT</name>
<feature type="region of interest" description="Disordered" evidence="1">
    <location>
        <begin position="161"/>
        <end position="210"/>
    </location>
</feature>
<feature type="compositionally biased region" description="Basic and acidic residues" evidence="1">
    <location>
        <begin position="244"/>
        <end position="254"/>
    </location>
</feature>
<accession>A0A367ZUA9</accession>
<feature type="region of interest" description="Disordered" evidence="1">
    <location>
        <begin position="1"/>
        <end position="29"/>
    </location>
</feature>
<proteinExistence type="predicted"/>